<dbReference type="Proteomes" id="UP001174839">
    <property type="component" value="Unassembled WGS sequence"/>
</dbReference>
<organism evidence="1 2">
    <name type="scientific">Robiginitalea aurantiaca</name>
    <dbReference type="NCBI Taxonomy" id="3056915"/>
    <lineage>
        <taxon>Bacteria</taxon>
        <taxon>Pseudomonadati</taxon>
        <taxon>Bacteroidota</taxon>
        <taxon>Flavobacteriia</taxon>
        <taxon>Flavobacteriales</taxon>
        <taxon>Flavobacteriaceae</taxon>
        <taxon>Robiginitalea</taxon>
    </lineage>
</organism>
<sequence length="119" mass="13516">MKIRIEDNSVRYRLRRSEVDSLAEKGSIWATTQFPEGNFTYGLRTVEGLSDLRASLEGSSIVLEIPADWTADWPESSRVGFETEIRVDGKALHLLIEKDFVCLDRDIASQTDQFPNPKI</sequence>
<name>A0ABT7WFK0_9FLAO</name>
<dbReference type="RefSeq" id="WP_289725062.1">
    <property type="nucleotide sequence ID" value="NZ_JAUDUY010000004.1"/>
</dbReference>
<dbReference type="Pfam" id="PF22668">
    <property type="entry name" value="DUF7009"/>
    <property type="match status" value="1"/>
</dbReference>
<comment type="caution">
    <text evidence="1">The sequence shown here is derived from an EMBL/GenBank/DDBJ whole genome shotgun (WGS) entry which is preliminary data.</text>
</comment>
<evidence type="ECO:0000313" key="1">
    <source>
        <dbReference type="EMBL" id="MDM9631697.1"/>
    </source>
</evidence>
<protein>
    <submittedName>
        <fullName evidence="1">Uncharacterized protein</fullName>
    </submittedName>
</protein>
<keyword evidence="2" id="KW-1185">Reference proteome</keyword>
<dbReference type="InterPro" id="IPR053825">
    <property type="entry name" value="DUF7009"/>
</dbReference>
<dbReference type="EMBL" id="JAUDUY010000004">
    <property type="protein sequence ID" value="MDM9631697.1"/>
    <property type="molecule type" value="Genomic_DNA"/>
</dbReference>
<reference evidence="1" key="1">
    <citation type="submission" date="2023-06" db="EMBL/GenBank/DDBJ databases">
        <title>Robiginitalea aurantiacus sp. nov. and Algoriphagus sediminis sp. nov., isolated from coastal sediment.</title>
        <authorList>
            <person name="Zhou Z.Y."/>
            <person name="An J."/>
            <person name="Jia Y.W."/>
            <person name="Du Z.J."/>
        </authorList>
    </citation>
    <scope>NUCLEOTIDE SEQUENCE</scope>
    <source>
        <strain evidence="1">M39</strain>
    </source>
</reference>
<gene>
    <name evidence="1" type="ORF">QU605_09460</name>
</gene>
<evidence type="ECO:0000313" key="2">
    <source>
        <dbReference type="Proteomes" id="UP001174839"/>
    </source>
</evidence>
<accession>A0ABT7WFK0</accession>
<proteinExistence type="predicted"/>